<keyword evidence="12" id="KW-1185">Reference proteome</keyword>
<evidence type="ECO:0000256" key="2">
    <source>
        <dbReference type="ARBA" id="ARBA00004733"/>
    </source>
</evidence>
<dbReference type="OrthoDB" id="4296777at2759"/>
<dbReference type="STRING" id="1036612.A0A1L9TJS2"/>
<dbReference type="PANTHER" id="PTHR48077">
    <property type="entry name" value="TRYPTOPHAN SYNTHASE-RELATED"/>
    <property type="match status" value="1"/>
</dbReference>
<name>A0A1L9TJS2_9EURO</name>
<keyword evidence="5" id="KW-0822">Tryptophan biosynthesis</keyword>
<dbReference type="EMBL" id="KV878585">
    <property type="protein sequence ID" value="OJJ59684.1"/>
    <property type="molecule type" value="Genomic_DNA"/>
</dbReference>
<dbReference type="PIRSF" id="PIRSF001413">
    <property type="entry name" value="Trp_syn_beta"/>
    <property type="match status" value="1"/>
</dbReference>
<evidence type="ECO:0000313" key="12">
    <source>
        <dbReference type="Proteomes" id="UP000184356"/>
    </source>
</evidence>
<evidence type="ECO:0000313" key="11">
    <source>
        <dbReference type="EMBL" id="OJJ59684.1"/>
    </source>
</evidence>
<gene>
    <name evidence="11" type="ORF">ASPSYDRAFT_78048</name>
</gene>
<evidence type="ECO:0000256" key="1">
    <source>
        <dbReference type="ARBA" id="ARBA00001933"/>
    </source>
</evidence>
<feature type="domain" description="Tryptophan synthase beta chain-like PALP" evidence="10">
    <location>
        <begin position="115"/>
        <end position="446"/>
    </location>
</feature>
<evidence type="ECO:0000256" key="3">
    <source>
        <dbReference type="ARBA" id="ARBA00012043"/>
    </source>
</evidence>
<evidence type="ECO:0000256" key="6">
    <source>
        <dbReference type="ARBA" id="ARBA00022898"/>
    </source>
</evidence>
<evidence type="ECO:0000256" key="7">
    <source>
        <dbReference type="ARBA" id="ARBA00023141"/>
    </source>
</evidence>
<protein>
    <recommendedName>
        <fullName evidence="3">tryptophan synthase</fullName>
        <ecNumber evidence="3">4.2.1.20</ecNumber>
    </recommendedName>
</protein>
<dbReference type="Gene3D" id="3.40.50.1100">
    <property type="match status" value="2"/>
</dbReference>
<dbReference type="InterPro" id="IPR023026">
    <property type="entry name" value="Trp_synth_beta/beta-like"/>
</dbReference>
<accession>A0A1L9TJS2</accession>
<proteinExistence type="predicted"/>
<evidence type="ECO:0000259" key="10">
    <source>
        <dbReference type="Pfam" id="PF00291"/>
    </source>
</evidence>
<evidence type="ECO:0000256" key="9">
    <source>
        <dbReference type="ARBA" id="ARBA00049047"/>
    </source>
</evidence>
<dbReference type="PANTHER" id="PTHR48077:SF2">
    <property type="entry name" value="TRYPTOPHAN SYNTHASE"/>
    <property type="match status" value="1"/>
</dbReference>
<evidence type="ECO:0000256" key="8">
    <source>
        <dbReference type="ARBA" id="ARBA00023239"/>
    </source>
</evidence>
<keyword evidence="4" id="KW-0028">Amino-acid biosynthesis</keyword>
<evidence type="ECO:0000256" key="4">
    <source>
        <dbReference type="ARBA" id="ARBA00022605"/>
    </source>
</evidence>
<dbReference type="RefSeq" id="XP_040703490.1">
    <property type="nucleotide sequence ID" value="XM_040850924.1"/>
</dbReference>
<comment type="pathway">
    <text evidence="2">Amino-acid biosynthesis; L-tryptophan biosynthesis; L-tryptophan from chorismate: step 5/5.</text>
</comment>
<dbReference type="EC" id="4.2.1.20" evidence="3"/>
<keyword evidence="6" id="KW-0663">Pyridoxal phosphate</keyword>
<dbReference type="VEuPathDB" id="FungiDB:ASPSYDRAFT_78048"/>
<dbReference type="GeneID" id="63766997"/>
<sequence>MLVSVRSHPCPRHSPYQNRWRRAKKDRQILPRVPEEKYLNPLIKSLSLDIADLLHTPVWSRHHISIPAVDAPTRFGQFGGQFAPELQMGLLLDLPSVFHSILSDDIFWEDFLACPLIRPSPLHFAHNLTQAVGGANIWLKREDLNPFGSYQSRNIVGQILFAYHIGKTEIALDCGFAGHGLVCATMCARMKMKCTILMGVSDIAAQPDAVEKMERLGATVICAQNPGPCNSMDKGSLRAATNEALRYSLSHLDSTYHITSGTTGPHPIPSITRTFQSLLGQEIKNCLPRLTGGEDNGAPADALISPMGSSGSAALGMFAPFVDDPNVRLIGVEATDAAPLTHGSVGVMYGCKTLLLQDDNGQILSSHSIAPDLNFPCAGPELAHWKDIGRLETVTVSNEEAVQGLRVLCEQEGIVSSLATGHAVLETVRVARELGVGKDVVLLVSG</sequence>
<reference evidence="12" key="1">
    <citation type="journal article" date="2017" name="Genome Biol.">
        <title>Comparative genomics reveals high biological diversity and specific adaptations in the industrially and medically important fungal genus Aspergillus.</title>
        <authorList>
            <person name="de Vries R.P."/>
            <person name="Riley R."/>
            <person name="Wiebenga A."/>
            <person name="Aguilar-Osorio G."/>
            <person name="Amillis S."/>
            <person name="Uchima C.A."/>
            <person name="Anderluh G."/>
            <person name="Asadollahi M."/>
            <person name="Askin M."/>
            <person name="Barry K."/>
            <person name="Battaglia E."/>
            <person name="Bayram O."/>
            <person name="Benocci T."/>
            <person name="Braus-Stromeyer S.A."/>
            <person name="Caldana C."/>
            <person name="Canovas D."/>
            <person name="Cerqueira G.C."/>
            <person name="Chen F."/>
            <person name="Chen W."/>
            <person name="Choi C."/>
            <person name="Clum A."/>
            <person name="Dos Santos R.A."/>
            <person name="Damasio A.R."/>
            <person name="Diallinas G."/>
            <person name="Emri T."/>
            <person name="Fekete E."/>
            <person name="Flipphi M."/>
            <person name="Freyberg S."/>
            <person name="Gallo A."/>
            <person name="Gournas C."/>
            <person name="Habgood R."/>
            <person name="Hainaut M."/>
            <person name="Harispe M.L."/>
            <person name="Henrissat B."/>
            <person name="Hilden K.S."/>
            <person name="Hope R."/>
            <person name="Hossain A."/>
            <person name="Karabika E."/>
            <person name="Karaffa L."/>
            <person name="Karanyi Z."/>
            <person name="Krasevec N."/>
            <person name="Kuo A."/>
            <person name="Kusch H."/>
            <person name="LaButti K."/>
            <person name="Lagendijk E.L."/>
            <person name="Lapidus A."/>
            <person name="Levasseur A."/>
            <person name="Lindquist E."/>
            <person name="Lipzen A."/>
            <person name="Logrieco A.F."/>
            <person name="MacCabe A."/>
            <person name="Maekelae M.R."/>
            <person name="Malavazi I."/>
            <person name="Melin P."/>
            <person name="Meyer V."/>
            <person name="Mielnichuk N."/>
            <person name="Miskei M."/>
            <person name="Molnar A.P."/>
            <person name="Mule G."/>
            <person name="Ngan C.Y."/>
            <person name="Orejas M."/>
            <person name="Orosz E."/>
            <person name="Ouedraogo J.P."/>
            <person name="Overkamp K.M."/>
            <person name="Park H.-S."/>
            <person name="Perrone G."/>
            <person name="Piumi F."/>
            <person name="Punt P.J."/>
            <person name="Ram A.F."/>
            <person name="Ramon A."/>
            <person name="Rauscher S."/>
            <person name="Record E."/>
            <person name="Riano-Pachon D.M."/>
            <person name="Robert V."/>
            <person name="Roehrig J."/>
            <person name="Ruller R."/>
            <person name="Salamov A."/>
            <person name="Salih N.S."/>
            <person name="Samson R.A."/>
            <person name="Sandor E."/>
            <person name="Sanguinetti M."/>
            <person name="Schuetze T."/>
            <person name="Sepcic K."/>
            <person name="Shelest E."/>
            <person name="Sherlock G."/>
            <person name="Sophianopoulou V."/>
            <person name="Squina F.M."/>
            <person name="Sun H."/>
            <person name="Susca A."/>
            <person name="Todd R.B."/>
            <person name="Tsang A."/>
            <person name="Unkles S.E."/>
            <person name="van de Wiele N."/>
            <person name="van Rossen-Uffink D."/>
            <person name="Oliveira J.V."/>
            <person name="Vesth T.C."/>
            <person name="Visser J."/>
            <person name="Yu J.-H."/>
            <person name="Zhou M."/>
            <person name="Andersen M.R."/>
            <person name="Archer D.B."/>
            <person name="Baker S.E."/>
            <person name="Benoit I."/>
            <person name="Brakhage A.A."/>
            <person name="Braus G.H."/>
            <person name="Fischer R."/>
            <person name="Frisvad J.C."/>
            <person name="Goldman G.H."/>
            <person name="Houbraken J."/>
            <person name="Oakley B."/>
            <person name="Pocsi I."/>
            <person name="Scazzocchio C."/>
            <person name="Seiboth B."/>
            <person name="vanKuyk P.A."/>
            <person name="Wortman J."/>
            <person name="Dyer P.S."/>
            <person name="Grigoriev I.V."/>
        </authorList>
    </citation>
    <scope>NUCLEOTIDE SEQUENCE [LARGE SCALE GENOMIC DNA]</scope>
    <source>
        <strain evidence="12">CBS 593.65</strain>
    </source>
</reference>
<dbReference type="Proteomes" id="UP000184356">
    <property type="component" value="Unassembled WGS sequence"/>
</dbReference>
<comment type="cofactor">
    <cofactor evidence="1">
        <name>pyridoxal 5'-phosphate</name>
        <dbReference type="ChEBI" id="CHEBI:597326"/>
    </cofactor>
</comment>
<dbReference type="Pfam" id="PF00291">
    <property type="entry name" value="PALP"/>
    <property type="match status" value="1"/>
</dbReference>
<keyword evidence="8" id="KW-0456">Lyase</keyword>
<dbReference type="SUPFAM" id="SSF53686">
    <property type="entry name" value="Tryptophan synthase beta subunit-like PLP-dependent enzymes"/>
    <property type="match status" value="1"/>
</dbReference>
<dbReference type="AlphaFoldDB" id="A0A1L9TJS2"/>
<dbReference type="GO" id="GO:0004834">
    <property type="term" value="F:tryptophan synthase activity"/>
    <property type="evidence" value="ECO:0007669"/>
    <property type="project" value="UniProtKB-EC"/>
</dbReference>
<organism evidence="11 12">
    <name type="scientific">Aspergillus sydowii CBS 593.65</name>
    <dbReference type="NCBI Taxonomy" id="1036612"/>
    <lineage>
        <taxon>Eukaryota</taxon>
        <taxon>Fungi</taxon>
        <taxon>Dikarya</taxon>
        <taxon>Ascomycota</taxon>
        <taxon>Pezizomycotina</taxon>
        <taxon>Eurotiomycetes</taxon>
        <taxon>Eurotiomycetidae</taxon>
        <taxon>Eurotiales</taxon>
        <taxon>Aspergillaceae</taxon>
        <taxon>Aspergillus</taxon>
        <taxon>Aspergillus subgen. Nidulantes</taxon>
    </lineage>
</organism>
<comment type="catalytic activity">
    <reaction evidence="9">
        <text>(1S,2R)-1-C-(indol-3-yl)glycerol 3-phosphate + L-serine = D-glyceraldehyde 3-phosphate + L-tryptophan + H2O</text>
        <dbReference type="Rhea" id="RHEA:10532"/>
        <dbReference type="ChEBI" id="CHEBI:15377"/>
        <dbReference type="ChEBI" id="CHEBI:33384"/>
        <dbReference type="ChEBI" id="CHEBI:57912"/>
        <dbReference type="ChEBI" id="CHEBI:58866"/>
        <dbReference type="ChEBI" id="CHEBI:59776"/>
        <dbReference type="EC" id="4.2.1.20"/>
    </reaction>
</comment>
<dbReference type="InterPro" id="IPR036052">
    <property type="entry name" value="TrpB-like_PALP_sf"/>
</dbReference>
<evidence type="ECO:0000256" key="5">
    <source>
        <dbReference type="ARBA" id="ARBA00022822"/>
    </source>
</evidence>
<dbReference type="InterPro" id="IPR001926">
    <property type="entry name" value="TrpB-like_PALP"/>
</dbReference>
<keyword evidence="7" id="KW-0057">Aromatic amino acid biosynthesis</keyword>
<dbReference type="GO" id="GO:0005737">
    <property type="term" value="C:cytoplasm"/>
    <property type="evidence" value="ECO:0007669"/>
    <property type="project" value="TreeGrafter"/>
</dbReference>